<dbReference type="SUPFAM" id="SSF54637">
    <property type="entry name" value="Thioesterase/thiol ester dehydrase-isomerase"/>
    <property type="match status" value="1"/>
</dbReference>
<dbReference type="Gene3D" id="3.10.129.10">
    <property type="entry name" value="Hotdog Thioesterase"/>
    <property type="match status" value="1"/>
</dbReference>
<dbReference type="Pfam" id="PF01575">
    <property type="entry name" value="MaoC_dehydratas"/>
    <property type="match status" value="1"/>
</dbReference>
<keyword evidence="4" id="KW-1185">Reference proteome</keyword>
<organism evidence="3 4">
    <name type="scientific">Gordonia alkaliphila</name>
    <dbReference type="NCBI Taxonomy" id="1053547"/>
    <lineage>
        <taxon>Bacteria</taxon>
        <taxon>Bacillati</taxon>
        <taxon>Actinomycetota</taxon>
        <taxon>Actinomycetes</taxon>
        <taxon>Mycobacteriales</taxon>
        <taxon>Gordoniaceae</taxon>
        <taxon>Gordonia</taxon>
    </lineage>
</organism>
<name>A0ABP8YX08_9ACTN</name>
<feature type="domain" description="MaoC-like" evidence="2">
    <location>
        <begin position="21"/>
        <end position="118"/>
    </location>
</feature>
<protein>
    <recommendedName>
        <fullName evidence="2">MaoC-like domain-containing protein</fullName>
    </recommendedName>
</protein>
<sequence>MTEPVRLGGRDLVVGARYRSGAYELTEEAIVDFARQWDPQYFHVDVEAAQASPYGGVIASGIQTMAVMQRLTVQEVYTGWRVIAGRALREVEFLRPVRPGDALHVEMRVDAVEIDEERDRADVTTVSELMAGDRVVLRSVTAVVVHA</sequence>
<dbReference type="Proteomes" id="UP001500822">
    <property type="component" value="Unassembled WGS sequence"/>
</dbReference>
<evidence type="ECO:0000313" key="4">
    <source>
        <dbReference type="Proteomes" id="UP001500822"/>
    </source>
</evidence>
<dbReference type="RefSeq" id="WP_246993767.1">
    <property type="nucleotide sequence ID" value="NZ_BAABIE010000001.1"/>
</dbReference>
<evidence type="ECO:0000313" key="3">
    <source>
        <dbReference type="EMBL" id="GAA4737621.1"/>
    </source>
</evidence>
<dbReference type="InterPro" id="IPR029069">
    <property type="entry name" value="HotDog_dom_sf"/>
</dbReference>
<evidence type="ECO:0000259" key="2">
    <source>
        <dbReference type="Pfam" id="PF01575"/>
    </source>
</evidence>
<evidence type="ECO:0000256" key="1">
    <source>
        <dbReference type="ARBA" id="ARBA00005254"/>
    </source>
</evidence>
<comment type="caution">
    <text evidence="3">The sequence shown here is derived from an EMBL/GenBank/DDBJ whole genome shotgun (WGS) entry which is preliminary data.</text>
</comment>
<gene>
    <name evidence="3" type="ORF">GCM10023217_00760</name>
</gene>
<dbReference type="EMBL" id="BAABIE010000001">
    <property type="protein sequence ID" value="GAA4737621.1"/>
    <property type="molecule type" value="Genomic_DNA"/>
</dbReference>
<comment type="similarity">
    <text evidence="1">Belongs to the enoyl-CoA hydratase/isomerase family.</text>
</comment>
<dbReference type="InterPro" id="IPR002539">
    <property type="entry name" value="MaoC-like_dom"/>
</dbReference>
<proteinExistence type="inferred from homology"/>
<reference evidence="4" key="1">
    <citation type="journal article" date="2019" name="Int. J. Syst. Evol. Microbiol.">
        <title>The Global Catalogue of Microorganisms (GCM) 10K type strain sequencing project: providing services to taxonomists for standard genome sequencing and annotation.</title>
        <authorList>
            <consortium name="The Broad Institute Genomics Platform"/>
            <consortium name="The Broad Institute Genome Sequencing Center for Infectious Disease"/>
            <person name="Wu L."/>
            <person name="Ma J."/>
        </authorList>
    </citation>
    <scope>NUCLEOTIDE SEQUENCE [LARGE SCALE GENOMIC DNA]</scope>
    <source>
        <strain evidence="4">JCM 18077</strain>
    </source>
</reference>
<accession>A0ABP8YX08</accession>